<reference evidence="1 2" key="1">
    <citation type="journal article" date="2011" name="J. Bacteriol.">
        <title>Genome sequence of the nonpathogenic Listeria monocytogenes serovar 4a strain M7.</title>
        <authorList>
            <person name="Chen J."/>
            <person name="Xia Y."/>
            <person name="Cheng C."/>
            <person name="Fang C."/>
            <person name="Shan Y."/>
            <person name="Jin G."/>
            <person name="Fang W."/>
        </authorList>
    </citation>
    <scope>NUCLEOTIDE SEQUENCE [LARGE SCALE GENOMIC DNA]</scope>
    <source>
        <strain evidence="1 2">M7</strain>
    </source>
</reference>
<dbReference type="KEGG" id="lmq:LMM7_0340"/>
<proteinExistence type="predicted"/>
<dbReference type="EMBL" id="CP002816">
    <property type="protein sequence ID" value="AEH91346.1"/>
    <property type="molecule type" value="Genomic_DNA"/>
</dbReference>
<dbReference type="PATRIC" id="fig|1030009.3.peg.332"/>
<name>A0A0E0USM0_LISMM</name>
<evidence type="ECO:0000313" key="2">
    <source>
        <dbReference type="Proteomes" id="UP000000486"/>
    </source>
</evidence>
<accession>A0A0E0USM0</accession>
<organism evidence="1 2">
    <name type="scientific">Listeria monocytogenes serotype 4a (strain M7)</name>
    <dbReference type="NCBI Taxonomy" id="1030009"/>
    <lineage>
        <taxon>Bacteria</taxon>
        <taxon>Bacillati</taxon>
        <taxon>Bacillota</taxon>
        <taxon>Bacilli</taxon>
        <taxon>Bacillales</taxon>
        <taxon>Listeriaceae</taxon>
        <taxon>Listeria</taxon>
    </lineage>
</organism>
<evidence type="ECO:0000313" key="1">
    <source>
        <dbReference type="EMBL" id="AEH91346.1"/>
    </source>
</evidence>
<sequence>MYGNTYQREYARAMGETAYDTSYQLKIIERELKKKDLTEGERSNLLAAESILKKQVQLKVLNQDAKKLVEKLTQQTRDEMNMIQIENEKIGDELKFIQDKLADAFESRTAKAVQSWMRNIREEELEEQKEVLVICKESIRMD</sequence>
<protein>
    <submittedName>
        <fullName evidence="1">Uncharacterized protein</fullName>
    </submittedName>
</protein>
<dbReference type="Proteomes" id="UP000000486">
    <property type="component" value="Chromosome"/>
</dbReference>
<gene>
    <name evidence="1" type="ordered locus">LMM7_0340</name>
</gene>
<dbReference type="AlphaFoldDB" id="A0A0E0USM0"/>
<dbReference type="HOGENOM" id="CLU_1813463_0_0_9"/>
<dbReference type="RefSeq" id="WP_012582027.1">
    <property type="nucleotide sequence ID" value="NC_017537.1"/>
</dbReference>